<accession>A0A182XJ23</accession>
<reference evidence="1" key="1">
    <citation type="submission" date="2020-05" db="UniProtKB">
        <authorList>
            <consortium name="EnsemblMetazoa"/>
        </authorList>
    </citation>
    <scope>IDENTIFICATION</scope>
    <source>
        <strain evidence="1">SANGQUA</strain>
    </source>
</reference>
<dbReference type="Proteomes" id="UP000076407">
    <property type="component" value="Unassembled WGS sequence"/>
</dbReference>
<sequence>MLDPPGNADPDGVVHCVTSAWCTRAAATATATEVHGSASVIRTGVESSAIKLISKKNQIDFNLRYTHCANSSSLLR</sequence>
<evidence type="ECO:0000313" key="1">
    <source>
        <dbReference type="EnsemblMetazoa" id="AQUA009859-PA"/>
    </source>
</evidence>
<organism evidence="1 2">
    <name type="scientific">Anopheles quadriannulatus</name>
    <name type="common">Mosquito</name>
    <dbReference type="NCBI Taxonomy" id="34691"/>
    <lineage>
        <taxon>Eukaryota</taxon>
        <taxon>Metazoa</taxon>
        <taxon>Ecdysozoa</taxon>
        <taxon>Arthropoda</taxon>
        <taxon>Hexapoda</taxon>
        <taxon>Insecta</taxon>
        <taxon>Pterygota</taxon>
        <taxon>Neoptera</taxon>
        <taxon>Endopterygota</taxon>
        <taxon>Diptera</taxon>
        <taxon>Nematocera</taxon>
        <taxon>Culicoidea</taxon>
        <taxon>Culicidae</taxon>
        <taxon>Anophelinae</taxon>
        <taxon>Anopheles</taxon>
    </lineage>
</organism>
<name>A0A182XJ23_ANOQN</name>
<protein>
    <submittedName>
        <fullName evidence="1">Uncharacterized protein</fullName>
    </submittedName>
</protein>
<proteinExistence type="predicted"/>
<dbReference type="AlphaFoldDB" id="A0A182XJ23"/>
<keyword evidence="2" id="KW-1185">Reference proteome</keyword>
<evidence type="ECO:0000313" key="2">
    <source>
        <dbReference type="Proteomes" id="UP000076407"/>
    </source>
</evidence>
<dbReference type="VEuPathDB" id="VectorBase:AQUA009859"/>
<dbReference type="EnsemblMetazoa" id="AQUA009859-RA">
    <property type="protein sequence ID" value="AQUA009859-PA"/>
    <property type="gene ID" value="AQUA009859"/>
</dbReference>